<name>A0AAV7AT56_ENGPU</name>
<keyword evidence="2" id="KW-1185">Reference proteome</keyword>
<dbReference type="AlphaFoldDB" id="A0AAV7AT56"/>
<gene>
    <name evidence="1" type="ORF">GDO81_016577</name>
</gene>
<evidence type="ECO:0000313" key="2">
    <source>
        <dbReference type="Proteomes" id="UP000824782"/>
    </source>
</evidence>
<protein>
    <submittedName>
        <fullName evidence="1">Uncharacterized protein</fullName>
    </submittedName>
</protein>
<sequence length="69" mass="8126">MPNPLVIKINHYKRCHHKQWLGHNTIMYYEGSFGSWVWRNSKSKLSKVHTHLKEGLSPPPMCGDEHNML</sequence>
<dbReference type="Proteomes" id="UP000824782">
    <property type="component" value="Unassembled WGS sequence"/>
</dbReference>
<reference evidence="1" key="1">
    <citation type="thesis" date="2020" institute="ProQuest LLC" country="789 East Eisenhower Parkway, Ann Arbor, MI, USA">
        <title>Comparative Genomics and Chromosome Evolution.</title>
        <authorList>
            <person name="Mudd A.B."/>
        </authorList>
    </citation>
    <scope>NUCLEOTIDE SEQUENCE</scope>
    <source>
        <strain evidence="1">237g6f4</strain>
        <tissue evidence="1">Blood</tissue>
    </source>
</reference>
<organism evidence="1 2">
    <name type="scientific">Engystomops pustulosus</name>
    <name type="common">Tungara frog</name>
    <name type="synonym">Physalaemus pustulosus</name>
    <dbReference type="NCBI Taxonomy" id="76066"/>
    <lineage>
        <taxon>Eukaryota</taxon>
        <taxon>Metazoa</taxon>
        <taxon>Chordata</taxon>
        <taxon>Craniata</taxon>
        <taxon>Vertebrata</taxon>
        <taxon>Euteleostomi</taxon>
        <taxon>Amphibia</taxon>
        <taxon>Batrachia</taxon>
        <taxon>Anura</taxon>
        <taxon>Neobatrachia</taxon>
        <taxon>Hyloidea</taxon>
        <taxon>Leptodactylidae</taxon>
        <taxon>Leiuperinae</taxon>
        <taxon>Engystomops</taxon>
    </lineage>
</organism>
<comment type="caution">
    <text evidence="1">The sequence shown here is derived from an EMBL/GenBank/DDBJ whole genome shotgun (WGS) entry which is preliminary data.</text>
</comment>
<proteinExistence type="predicted"/>
<dbReference type="EMBL" id="WNYA01000007">
    <property type="protein sequence ID" value="KAG8564744.1"/>
    <property type="molecule type" value="Genomic_DNA"/>
</dbReference>
<evidence type="ECO:0000313" key="1">
    <source>
        <dbReference type="EMBL" id="KAG8564744.1"/>
    </source>
</evidence>
<accession>A0AAV7AT56</accession>